<dbReference type="InterPro" id="IPR036097">
    <property type="entry name" value="HisK_dim/P_sf"/>
</dbReference>
<dbReference type="SUPFAM" id="SSF55874">
    <property type="entry name" value="ATPase domain of HSP90 chaperone/DNA topoisomerase II/histidine kinase"/>
    <property type="match status" value="1"/>
</dbReference>
<sequence>MEDKVTSLVKRVTQAIFGLCNLRSYYPCFTNSKIEEELQQMMHKKHQDHLNFGWHVVYMLQHLLGLLIFASCFMEDWSDPGFQIHFCFSIFFTGLVNVVKLVETRLKKAVHYFLPCLLFLVGNALIIENCLFEEFKIYEMWIIWYMEALAFSLCYCFHPICIIIPFILVQCEFLLMVYLNFGKINGPLITVIIFCVFMFLGISMFISYIFKSQIELIYQNQELSQTIKYILQVLPEGVLISSFKNGKPTIKYANEKAQEQLFENQPLEDTPTSRIKLRCKESPKCDLSLDASEFDQPAIKIGRILDQIQHEIDRTQAPVSKQIQVEVADNTHASLQTSFVYTLKSIPVNWDKCDRAYLHVVSDITSLKELEKQKATNQCMHIMFSSVSHEFRTPLNSFANTLKLLGVHLGNLNDQICKFQVPPTEKASLDECFHSCSKFLKVGTISAKVLENLVEDVLDFAKIEAGVFSLSSETFCVKTLIDELSYIFRVQCETKGLRFEVFCDQETRDFEFYSDLSRIRQALMNLVSNSLKFTSNGSIRVMITPFKSLENDGKSGLKFQVSDTGVGISEEDQKNLFKLFGTVSKHKETLNLKGTGLGLTITHKLVTLLGGKIILKSEEGVGTTIEFTVKEATRINQGLEESKGEIINQINREFNIIHSRGRGFSLESKYNSQTSEKEYCDNLGYVQNIRSMKINSFEFNSKSMR</sequence>
<keyword evidence="6" id="KW-1133">Transmembrane helix</keyword>
<dbReference type="Gene3D" id="3.30.565.10">
    <property type="entry name" value="Histidine kinase-like ATPase, C-terminal domain"/>
    <property type="match status" value="1"/>
</dbReference>
<organism evidence="8 9">
    <name type="scientific">Euplotes crassus</name>
    <dbReference type="NCBI Taxonomy" id="5936"/>
    <lineage>
        <taxon>Eukaryota</taxon>
        <taxon>Sar</taxon>
        <taxon>Alveolata</taxon>
        <taxon>Ciliophora</taxon>
        <taxon>Intramacronucleata</taxon>
        <taxon>Spirotrichea</taxon>
        <taxon>Hypotrichia</taxon>
        <taxon>Euplotida</taxon>
        <taxon>Euplotidae</taxon>
        <taxon>Moneuplotes</taxon>
    </lineage>
</organism>
<dbReference type="PANTHER" id="PTHR43047">
    <property type="entry name" value="TWO-COMPONENT HISTIDINE PROTEIN KINASE"/>
    <property type="match status" value="1"/>
</dbReference>
<gene>
    <name evidence="8" type="ORF">ECRASSUSDP1_LOCUS29480</name>
</gene>
<dbReference type="SMART" id="SM00387">
    <property type="entry name" value="HATPase_c"/>
    <property type="match status" value="1"/>
</dbReference>
<dbReference type="GO" id="GO:0000155">
    <property type="term" value="F:phosphorelay sensor kinase activity"/>
    <property type="evidence" value="ECO:0007669"/>
    <property type="project" value="InterPro"/>
</dbReference>
<feature type="transmembrane region" description="Helical" evidence="6">
    <location>
        <begin position="188"/>
        <end position="210"/>
    </location>
</feature>
<dbReference type="InterPro" id="IPR004358">
    <property type="entry name" value="Sig_transdc_His_kin-like_C"/>
</dbReference>
<protein>
    <recommendedName>
        <fullName evidence="2">histidine kinase</fullName>
        <ecNumber evidence="2">2.7.13.3</ecNumber>
    </recommendedName>
</protein>
<feature type="domain" description="Histidine kinase" evidence="7">
    <location>
        <begin position="386"/>
        <end position="633"/>
    </location>
</feature>
<keyword evidence="5" id="KW-0418">Kinase</keyword>
<dbReference type="SUPFAM" id="SSF47384">
    <property type="entry name" value="Homodimeric domain of signal transducing histidine kinase"/>
    <property type="match status" value="1"/>
</dbReference>
<dbReference type="EMBL" id="CAMPGE010030329">
    <property type="protein sequence ID" value="CAI2387846.1"/>
    <property type="molecule type" value="Genomic_DNA"/>
</dbReference>
<feature type="transmembrane region" description="Helical" evidence="6">
    <location>
        <begin position="50"/>
        <end position="70"/>
    </location>
</feature>
<evidence type="ECO:0000256" key="6">
    <source>
        <dbReference type="SAM" id="Phobius"/>
    </source>
</evidence>
<evidence type="ECO:0000256" key="4">
    <source>
        <dbReference type="ARBA" id="ARBA00022679"/>
    </source>
</evidence>
<dbReference type="Proteomes" id="UP001295684">
    <property type="component" value="Unassembled WGS sequence"/>
</dbReference>
<evidence type="ECO:0000256" key="5">
    <source>
        <dbReference type="ARBA" id="ARBA00022777"/>
    </source>
</evidence>
<evidence type="ECO:0000313" key="9">
    <source>
        <dbReference type="Proteomes" id="UP001295684"/>
    </source>
</evidence>
<keyword evidence="9" id="KW-1185">Reference proteome</keyword>
<dbReference type="PROSITE" id="PS50109">
    <property type="entry name" value="HIS_KIN"/>
    <property type="match status" value="1"/>
</dbReference>
<dbReference type="Gene3D" id="1.10.287.130">
    <property type="match status" value="1"/>
</dbReference>
<dbReference type="InterPro" id="IPR003594">
    <property type="entry name" value="HATPase_dom"/>
</dbReference>
<keyword evidence="3" id="KW-0597">Phosphoprotein</keyword>
<dbReference type="InterPro" id="IPR036890">
    <property type="entry name" value="HATPase_C_sf"/>
</dbReference>
<dbReference type="InterPro" id="IPR003661">
    <property type="entry name" value="HisK_dim/P_dom"/>
</dbReference>
<evidence type="ECO:0000259" key="7">
    <source>
        <dbReference type="PROSITE" id="PS50109"/>
    </source>
</evidence>
<evidence type="ECO:0000256" key="2">
    <source>
        <dbReference type="ARBA" id="ARBA00012438"/>
    </source>
</evidence>
<keyword evidence="4" id="KW-0808">Transferase</keyword>
<comment type="caution">
    <text evidence="8">The sequence shown here is derived from an EMBL/GenBank/DDBJ whole genome shotgun (WGS) entry which is preliminary data.</text>
</comment>
<proteinExistence type="predicted"/>
<feature type="transmembrane region" description="Helical" evidence="6">
    <location>
        <begin position="109"/>
        <end position="127"/>
    </location>
</feature>
<dbReference type="GO" id="GO:0005886">
    <property type="term" value="C:plasma membrane"/>
    <property type="evidence" value="ECO:0007669"/>
    <property type="project" value="TreeGrafter"/>
</dbReference>
<reference evidence="8" key="1">
    <citation type="submission" date="2023-07" db="EMBL/GenBank/DDBJ databases">
        <authorList>
            <consortium name="AG Swart"/>
            <person name="Singh M."/>
            <person name="Singh A."/>
            <person name="Seah K."/>
            <person name="Emmerich C."/>
        </authorList>
    </citation>
    <scope>NUCLEOTIDE SEQUENCE</scope>
    <source>
        <strain evidence="8">DP1</strain>
    </source>
</reference>
<dbReference type="InterPro" id="IPR005467">
    <property type="entry name" value="His_kinase_dom"/>
</dbReference>
<comment type="catalytic activity">
    <reaction evidence="1">
        <text>ATP + protein L-histidine = ADP + protein N-phospho-L-histidine.</text>
        <dbReference type="EC" id="2.7.13.3"/>
    </reaction>
</comment>
<feature type="transmembrane region" description="Helical" evidence="6">
    <location>
        <begin position="142"/>
        <end position="168"/>
    </location>
</feature>
<dbReference type="EC" id="2.7.13.3" evidence="2"/>
<dbReference type="Pfam" id="PF02518">
    <property type="entry name" value="HATPase_c"/>
    <property type="match status" value="1"/>
</dbReference>
<dbReference type="GO" id="GO:0009927">
    <property type="term" value="F:histidine phosphotransfer kinase activity"/>
    <property type="evidence" value="ECO:0007669"/>
    <property type="project" value="TreeGrafter"/>
</dbReference>
<dbReference type="PANTHER" id="PTHR43047:SF72">
    <property type="entry name" value="OSMOSENSING HISTIDINE PROTEIN KINASE SLN1"/>
    <property type="match status" value="1"/>
</dbReference>
<dbReference type="Pfam" id="PF00512">
    <property type="entry name" value="HisKA"/>
    <property type="match status" value="1"/>
</dbReference>
<dbReference type="AlphaFoldDB" id="A0AAD2DD33"/>
<feature type="transmembrane region" description="Helical" evidence="6">
    <location>
        <begin position="82"/>
        <end position="102"/>
    </location>
</feature>
<dbReference type="PRINTS" id="PR00344">
    <property type="entry name" value="BCTRLSENSOR"/>
</dbReference>
<keyword evidence="6" id="KW-0472">Membrane</keyword>
<keyword evidence="6" id="KW-0812">Transmembrane</keyword>
<dbReference type="CDD" id="cd00082">
    <property type="entry name" value="HisKA"/>
    <property type="match status" value="1"/>
</dbReference>
<name>A0AAD2DD33_EUPCR</name>
<evidence type="ECO:0000256" key="3">
    <source>
        <dbReference type="ARBA" id="ARBA00022553"/>
    </source>
</evidence>
<evidence type="ECO:0000313" key="8">
    <source>
        <dbReference type="EMBL" id="CAI2387846.1"/>
    </source>
</evidence>
<accession>A0AAD2DD33</accession>
<evidence type="ECO:0000256" key="1">
    <source>
        <dbReference type="ARBA" id="ARBA00000085"/>
    </source>
</evidence>